<reference evidence="1 2" key="1">
    <citation type="journal article" date="2013" name="Nat. Commun.">
        <title>The evolution and pathogenic mechanisms of the rice sheath blight pathogen.</title>
        <authorList>
            <person name="Zheng A."/>
            <person name="Lin R."/>
            <person name="Xu L."/>
            <person name="Qin P."/>
            <person name="Tang C."/>
            <person name="Ai P."/>
            <person name="Zhang D."/>
            <person name="Liu Y."/>
            <person name="Sun Z."/>
            <person name="Feng H."/>
            <person name="Wang Y."/>
            <person name="Chen Y."/>
            <person name="Liang X."/>
            <person name="Fu R."/>
            <person name="Li Q."/>
            <person name="Zhang J."/>
            <person name="Yu X."/>
            <person name="Xie Z."/>
            <person name="Ding L."/>
            <person name="Guan P."/>
            <person name="Tang J."/>
            <person name="Liang Y."/>
            <person name="Wang S."/>
            <person name="Deng Q."/>
            <person name="Li S."/>
            <person name="Zhu J."/>
            <person name="Wang L."/>
            <person name="Liu H."/>
            <person name="Li P."/>
        </authorList>
    </citation>
    <scope>NUCLEOTIDE SEQUENCE [LARGE SCALE GENOMIC DNA]</scope>
    <source>
        <strain evidence="2">AG-1 IA</strain>
    </source>
</reference>
<dbReference type="EMBL" id="AFRT01001859">
    <property type="protein sequence ID" value="ELU39246.1"/>
    <property type="molecule type" value="Genomic_DNA"/>
</dbReference>
<evidence type="ECO:0000313" key="2">
    <source>
        <dbReference type="Proteomes" id="UP000011668"/>
    </source>
</evidence>
<keyword evidence="2" id="KW-1185">Reference proteome</keyword>
<dbReference type="Proteomes" id="UP000011668">
    <property type="component" value="Unassembled WGS sequence"/>
</dbReference>
<evidence type="ECO:0000313" key="1">
    <source>
        <dbReference type="EMBL" id="ELU39246.1"/>
    </source>
</evidence>
<sequence>MTQNRDWRMFPRHARLLSVTLHMHWARSAHRPPRFWIRQSVEQNQRSRCARVGSFGTGADMDKWDGNKHSGYGHECNGRARNVRVRSIWVRIIRVRDEGAWDEWIDRTCGRCELCPTAARHVPTLIGYRLGCQVVRRAAASVYSSLTAGYLGEECCLFVVVPRLL</sequence>
<proteinExistence type="predicted"/>
<protein>
    <submittedName>
        <fullName evidence="1">Uncharacterized protein</fullName>
    </submittedName>
</protein>
<gene>
    <name evidence="1" type="ORF">AG1IA_06725</name>
</gene>
<dbReference type="AlphaFoldDB" id="L8WM64"/>
<accession>L8WM64</accession>
<organism evidence="1 2">
    <name type="scientific">Thanatephorus cucumeris (strain AG1-IA)</name>
    <name type="common">Rice sheath blight fungus</name>
    <name type="synonym">Rhizoctonia solani</name>
    <dbReference type="NCBI Taxonomy" id="983506"/>
    <lineage>
        <taxon>Eukaryota</taxon>
        <taxon>Fungi</taxon>
        <taxon>Dikarya</taxon>
        <taxon>Basidiomycota</taxon>
        <taxon>Agaricomycotina</taxon>
        <taxon>Agaricomycetes</taxon>
        <taxon>Cantharellales</taxon>
        <taxon>Ceratobasidiaceae</taxon>
        <taxon>Rhizoctonia</taxon>
        <taxon>Rhizoctonia solani AG-1</taxon>
    </lineage>
</organism>
<dbReference type="HOGENOM" id="CLU_1611926_0_0_1"/>
<name>L8WM64_THACA</name>
<comment type="caution">
    <text evidence="1">The sequence shown here is derived from an EMBL/GenBank/DDBJ whole genome shotgun (WGS) entry which is preliminary data.</text>
</comment>